<evidence type="ECO:0000313" key="1">
    <source>
        <dbReference type="EMBL" id="KAI4460527.1"/>
    </source>
</evidence>
<sequence length="530" mass="59945">MRIFDNFRRAFDFVQILDTYVIDHAEYDNGVRFGLKDFVWLKNIKITPRTKALIPDRSTFTPVFVVETEDDYNDHTLSVDQLKNEILNEDNLKHLGGALSSFMQSDGGKQIGNMIMNGLKNGGSNIIMNQVLQGLGDIMQNQPQQPLSASGPKRSESASQQGLNPELIGNLLNLMLQAKSGDGSGGGGVDLAPILQLLVQFSGQDSSAGYLNLIPNVLNILAQSFTGPEAEKRELQHQEHAGVFPPIVERLHIFVDHFIHSEMGAALMESTGANRALKMFADEHGNFSYPKFVEMFENHSFRKHWIKMVTKRVANFVSYFADPYTQKKFLTTFTLFVNNFLKNQGVPKTAHFDPMLPKESLTAVVNFFSKKYLGQKVDSKTYIQPIVKYFQELLAIAEQKGIVGTGLDSDELSHKIADTINLEIIEPVVRVNRAYRFALKVPKCDRYVFCLVNQEQPDEVQSIPGFKLTLSRFASVIASWFISDLGHTSFWSLYHVIIEENNCQARYLDECEQFHIEEVKVTTEYVHNEL</sequence>
<name>A0ACB9T133_HOLOL</name>
<dbReference type="Proteomes" id="UP001056778">
    <property type="component" value="Chromosome 5"/>
</dbReference>
<comment type="caution">
    <text evidence="1">The sequence shown here is derived from an EMBL/GenBank/DDBJ whole genome shotgun (WGS) entry which is preliminary data.</text>
</comment>
<proteinExistence type="predicted"/>
<dbReference type="EMBL" id="CM043019">
    <property type="protein sequence ID" value="KAI4460527.1"/>
    <property type="molecule type" value="Genomic_DNA"/>
</dbReference>
<evidence type="ECO:0000313" key="2">
    <source>
        <dbReference type="Proteomes" id="UP001056778"/>
    </source>
</evidence>
<protein>
    <submittedName>
        <fullName evidence="1">Uncharacterized protein</fullName>
    </submittedName>
</protein>
<accession>A0ACB9T133</accession>
<reference evidence="1" key="1">
    <citation type="submission" date="2022-04" db="EMBL/GenBank/DDBJ databases">
        <title>Chromosome-scale genome assembly of Holotrichia oblita Faldermann.</title>
        <authorList>
            <person name="Rongchong L."/>
        </authorList>
    </citation>
    <scope>NUCLEOTIDE SEQUENCE</scope>
    <source>
        <strain evidence="1">81SQS9</strain>
    </source>
</reference>
<organism evidence="1 2">
    <name type="scientific">Holotrichia oblita</name>
    <name type="common">Chafer beetle</name>
    <dbReference type="NCBI Taxonomy" id="644536"/>
    <lineage>
        <taxon>Eukaryota</taxon>
        <taxon>Metazoa</taxon>
        <taxon>Ecdysozoa</taxon>
        <taxon>Arthropoda</taxon>
        <taxon>Hexapoda</taxon>
        <taxon>Insecta</taxon>
        <taxon>Pterygota</taxon>
        <taxon>Neoptera</taxon>
        <taxon>Endopterygota</taxon>
        <taxon>Coleoptera</taxon>
        <taxon>Polyphaga</taxon>
        <taxon>Scarabaeiformia</taxon>
        <taxon>Scarabaeidae</taxon>
        <taxon>Melolonthinae</taxon>
        <taxon>Holotrichia</taxon>
    </lineage>
</organism>
<keyword evidence="2" id="KW-1185">Reference proteome</keyword>
<gene>
    <name evidence="1" type="ORF">MML48_5g00004068</name>
</gene>